<accession>A0A5E4NGL6</accession>
<dbReference type="InterPro" id="IPR038717">
    <property type="entry name" value="Tc1-like_DDE_dom"/>
</dbReference>
<protein>
    <submittedName>
        <fullName evidence="3">Ribonuclease H-like domain</fullName>
    </submittedName>
</protein>
<dbReference type="EMBL" id="CABPRJ010002032">
    <property type="protein sequence ID" value="VVC42878.1"/>
    <property type="molecule type" value="Genomic_DNA"/>
</dbReference>
<dbReference type="PANTHER" id="PTHR46564">
    <property type="entry name" value="TRANSPOSASE"/>
    <property type="match status" value="1"/>
</dbReference>
<evidence type="ECO:0000256" key="1">
    <source>
        <dbReference type="SAM" id="MobiDB-lite"/>
    </source>
</evidence>
<dbReference type="PANTHER" id="PTHR46564:SF1">
    <property type="entry name" value="TRANSPOSASE"/>
    <property type="match status" value="1"/>
</dbReference>
<evidence type="ECO:0000313" key="3">
    <source>
        <dbReference type="EMBL" id="VVC42878.1"/>
    </source>
</evidence>
<reference evidence="3 4" key="1">
    <citation type="submission" date="2019-08" db="EMBL/GenBank/DDBJ databases">
        <authorList>
            <person name="Alioto T."/>
            <person name="Alioto T."/>
            <person name="Gomez Garrido J."/>
        </authorList>
    </citation>
    <scope>NUCLEOTIDE SEQUENCE [LARGE SCALE GENOMIC DNA]</scope>
</reference>
<dbReference type="Gene3D" id="3.30.420.10">
    <property type="entry name" value="Ribonuclease H-like superfamily/Ribonuclease H"/>
    <property type="match status" value="1"/>
</dbReference>
<evidence type="ECO:0000313" key="4">
    <source>
        <dbReference type="Proteomes" id="UP000325440"/>
    </source>
</evidence>
<dbReference type="Proteomes" id="UP000325440">
    <property type="component" value="Unassembled WGS sequence"/>
</dbReference>
<sequence>MQTNDKKGIELLDENGKAKHLSSTERKAVIDVAIDECDPKLVQLLLGAKYCMLWQYWLIRAIFNFDMLFLSKMTKCELPLDIANKQLEYLSGGIQLESTARKSLVESTVAQQLAGTSLQCYRDNNGGCDVPDSIEAAVNADFSQECKSMMTESINEFKQITQSTDDVRDLQNALRDKVVKLESMEKSLSSKIDKVKEGIIKKMQDNKFLDKDFVKSEYNKLLDHYFSSSAYARNKNNLLYEYTKSNESINEAKKSLRESSLNYGFGECIDYAAQKFNNVKDKEKKEKYLDIIRVLAVNGAHSESLINIFDSKELKKIASQSIFTTARSAYQVLFDFDSSVESKFMSNIVGEDGKFADSRSQNVRILESSGSPIVKTVLGNLKKVEKELQEKRENGKANRRVGIFRDIRYYLSDFLNEKVLANKLDPQSKEQHIKTYTVLYETLEISYLAIATGDDRVIVDYGKELKSRIKKESNKDIVEVYSVLYSLFKEYRAARGREDPTSDMTRWNRIWYHFQDIFRTYNDNIREDKAIKALRIAMYATKIISEEYEEQQRQRFTREFRNIDVKFLPSNCLINWLGATYEGIQKSEQEQTAQKDKKIEHEAQAREEAEQGKLASDQRAEQESQRAEQADQRVKIISLFSRLLRKSKFDDELCDIVEGSEDAIVEAVAKHVMEHNSSPEQILNEVMREIGKNKDDILSAEDSSNAINEVIEDTIRRFIVDQVTREMVKKVDGQEMLRKKAIGLMYAGAECFKIPIEAIMENQGVRENLEQLYICLVLNIDYQEKYRNMCGEYKKLGEELKGVDSIGEKEFDKSSRLADQFGNWNKNFTECEYNAEKFADQCSDTNINELRSSVIGEIEAVRTCAEQERQILLKEKSIVEERVQERQQLNPNSSMSDEFLVPILQPGQTVILDNATFHKSKKIVEFTKSVGAEILYLPPYSPDFYDIEHHWFAIKNRARKNVPTFKSFRQAVDYAFI</sequence>
<feature type="region of interest" description="Disordered" evidence="1">
    <location>
        <begin position="588"/>
        <end position="628"/>
    </location>
</feature>
<dbReference type="GO" id="GO:0003676">
    <property type="term" value="F:nucleic acid binding"/>
    <property type="evidence" value="ECO:0007669"/>
    <property type="project" value="InterPro"/>
</dbReference>
<dbReference type="OrthoDB" id="8340133at2759"/>
<dbReference type="AlphaFoldDB" id="A0A5E4NGL6"/>
<dbReference type="Pfam" id="PF13358">
    <property type="entry name" value="DDE_3"/>
    <property type="match status" value="1"/>
</dbReference>
<proteinExistence type="predicted"/>
<evidence type="ECO:0000259" key="2">
    <source>
        <dbReference type="Pfam" id="PF13358"/>
    </source>
</evidence>
<gene>
    <name evidence="3" type="ORF">CINCED_3A011998</name>
</gene>
<name>A0A5E4NGL6_9HEMI</name>
<dbReference type="InterPro" id="IPR036397">
    <property type="entry name" value="RNaseH_sf"/>
</dbReference>
<keyword evidence="4" id="KW-1185">Reference proteome</keyword>
<organism evidence="3 4">
    <name type="scientific">Cinara cedri</name>
    <dbReference type="NCBI Taxonomy" id="506608"/>
    <lineage>
        <taxon>Eukaryota</taxon>
        <taxon>Metazoa</taxon>
        <taxon>Ecdysozoa</taxon>
        <taxon>Arthropoda</taxon>
        <taxon>Hexapoda</taxon>
        <taxon>Insecta</taxon>
        <taxon>Pterygota</taxon>
        <taxon>Neoptera</taxon>
        <taxon>Paraneoptera</taxon>
        <taxon>Hemiptera</taxon>
        <taxon>Sternorrhyncha</taxon>
        <taxon>Aphidomorpha</taxon>
        <taxon>Aphidoidea</taxon>
        <taxon>Aphididae</taxon>
        <taxon>Lachninae</taxon>
        <taxon>Cinara</taxon>
    </lineage>
</organism>
<feature type="domain" description="Tc1-like transposase DDE" evidence="2">
    <location>
        <begin position="899"/>
        <end position="965"/>
    </location>
</feature>